<reference evidence="1 2" key="1">
    <citation type="submission" date="2019-02" db="EMBL/GenBank/DDBJ databases">
        <title>Deep-cultivation of Planctomycetes and their phenomic and genomic characterization uncovers novel biology.</title>
        <authorList>
            <person name="Wiegand S."/>
            <person name="Jogler M."/>
            <person name="Boedeker C."/>
            <person name="Pinto D."/>
            <person name="Vollmers J."/>
            <person name="Rivas-Marin E."/>
            <person name="Kohn T."/>
            <person name="Peeters S.H."/>
            <person name="Heuer A."/>
            <person name="Rast P."/>
            <person name="Oberbeckmann S."/>
            <person name="Bunk B."/>
            <person name="Jeske O."/>
            <person name="Meyerdierks A."/>
            <person name="Storesund J.E."/>
            <person name="Kallscheuer N."/>
            <person name="Luecker S."/>
            <person name="Lage O.M."/>
            <person name="Pohl T."/>
            <person name="Merkel B.J."/>
            <person name="Hornburger P."/>
            <person name="Mueller R.-W."/>
            <person name="Bruemmer F."/>
            <person name="Labrenz M."/>
            <person name="Spormann A.M."/>
            <person name="Op den Camp H."/>
            <person name="Overmann J."/>
            <person name="Amann R."/>
            <person name="Jetten M.S.M."/>
            <person name="Mascher T."/>
            <person name="Medema M.H."/>
            <person name="Devos D.P."/>
            <person name="Kaster A.-K."/>
            <person name="Ovreas L."/>
            <person name="Rohde M."/>
            <person name="Galperin M.Y."/>
            <person name="Jogler C."/>
        </authorList>
    </citation>
    <scope>NUCLEOTIDE SEQUENCE [LARGE SCALE GENOMIC DNA]</scope>
    <source>
        <strain evidence="1 2">ETA_A8</strain>
    </source>
</reference>
<dbReference type="EMBL" id="CP036274">
    <property type="protein sequence ID" value="QDU30267.1"/>
    <property type="molecule type" value="Genomic_DNA"/>
</dbReference>
<keyword evidence="2" id="KW-1185">Reference proteome</keyword>
<dbReference type="KEGG" id="aagg:ETAA8_53860"/>
<evidence type="ECO:0000313" key="1">
    <source>
        <dbReference type="EMBL" id="QDU30267.1"/>
    </source>
</evidence>
<sequence>MLRVSPRHHRSGWSICLRTLGTLLMVGAFATANVGYPVWEPATSKSGESFPCQSSKCGCRTAEQCRSGCCCHTKEQRIAWALERGVNPARVAVLTEKEKTLYSHPSRRTKTVKVCCSTSTKSCANCCSSTTPNSACCGDAEQPGHLDFVLAIAAQKCTGTGMEWIQAGFFAPSPLPVTLAILVPQAPVGDFGVLTHREPIPGHLLRPA</sequence>
<gene>
    <name evidence="1" type="ORF">ETAA8_53860</name>
</gene>
<evidence type="ECO:0000313" key="2">
    <source>
        <dbReference type="Proteomes" id="UP000315017"/>
    </source>
</evidence>
<name>A0A517YJ62_9BACT</name>
<organism evidence="1 2">
    <name type="scientific">Anatilimnocola aggregata</name>
    <dbReference type="NCBI Taxonomy" id="2528021"/>
    <lineage>
        <taxon>Bacteria</taxon>
        <taxon>Pseudomonadati</taxon>
        <taxon>Planctomycetota</taxon>
        <taxon>Planctomycetia</taxon>
        <taxon>Pirellulales</taxon>
        <taxon>Pirellulaceae</taxon>
        <taxon>Anatilimnocola</taxon>
    </lineage>
</organism>
<accession>A0A517YJ62</accession>
<protein>
    <submittedName>
        <fullName evidence="1">Uncharacterized protein</fullName>
    </submittedName>
</protein>
<dbReference type="Proteomes" id="UP000315017">
    <property type="component" value="Chromosome"/>
</dbReference>
<proteinExistence type="predicted"/>
<dbReference type="AlphaFoldDB" id="A0A517YJ62"/>